<reference evidence="1 2" key="1">
    <citation type="journal article" date="2014" name="ISME J.">
        <title>Ecophysiology of Thioploca ingrica as revealed by the complete genome sequence supplemented with proteomic evidence.</title>
        <authorList>
            <person name="Kojima H."/>
            <person name="Ogura Y."/>
            <person name="Yamamoto N."/>
            <person name="Togashi T."/>
            <person name="Mori H."/>
            <person name="Watanabe T."/>
            <person name="Nemoto F."/>
            <person name="Kurokawa K."/>
            <person name="Hayashi T."/>
            <person name="Fukui M."/>
        </authorList>
    </citation>
    <scope>NUCLEOTIDE SEQUENCE [LARGE SCALE GENOMIC DNA]</scope>
</reference>
<name>A0A090ADZ3_9GAMM</name>
<proteinExistence type="predicted"/>
<dbReference type="Proteomes" id="UP000031623">
    <property type="component" value="Chromosome"/>
</dbReference>
<sequence length="59" mass="6911">MHYNTLFLETIPKVSSLPKDQDMFTIEWIQTKVSQSEYYFSKHGDQERQNDNLSIAEAG</sequence>
<dbReference type="AlphaFoldDB" id="A0A090ADZ3"/>
<evidence type="ECO:0000313" key="2">
    <source>
        <dbReference type="Proteomes" id="UP000031623"/>
    </source>
</evidence>
<dbReference type="EMBL" id="AP014633">
    <property type="protein sequence ID" value="BAP55109.1"/>
    <property type="molecule type" value="Genomic_DNA"/>
</dbReference>
<dbReference type="STRING" id="40754.THII_0812"/>
<protein>
    <submittedName>
        <fullName evidence="1">Uncharacterized protein</fullName>
    </submittedName>
</protein>
<organism evidence="1 2">
    <name type="scientific">Thioploca ingrica</name>
    <dbReference type="NCBI Taxonomy" id="40754"/>
    <lineage>
        <taxon>Bacteria</taxon>
        <taxon>Pseudomonadati</taxon>
        <taxon>Pseudomonadota</taxon>
        <taxon>Gammaproteobacteria</taxon>
        <taxon>Thiotrichales</taxon>
        <taxon>Thiotrichaceae</taxon>
        <taxon>Thioploca</taxon>
    </lineage>
</organism>
<accession>A0A090ADZ3</accession>
<dbReference type="HOGENOM" id="CLU_2959400_0_0_6"/>
<gene>
    <name evidence="1" type="ORF">THII_0812</name>
</gene>
<keyword evidence="2" id="KW-1185">Reference proteome</keyword>
<dbReference type="KEGG" id="tig:THII_0812"/>
<evidence type="ECO:0000313" key="1">
    <source>
        <dbReference type="EMBL" id="BAP55109.1"/>
    </source>
</evidence>